<dbReference type="AlphaFoldDB" id="A0A0G0YT49"/>
<comment type="caution">
    <text evidence="1">The sequence shown here is derived from an EMBL/GenBank/DDBJ whole genome shotgun (WGS) entry which is preliminary data.</text>
</comment>
<protein>
    <submittedName>
        <fullName evidence="1">Uncharacterized protein</fullName>
    </submittedName>
</protein>
<gene>
    <name evidence="1" type="ORF">UU67_C0040G0010</name>
</gene>
<sequence length="244" mass="25805">MIKFLPIVILIILASLVFFIARGKFSSTPNPPADPAFGGVTIQPEVTLAPVNSTMEIRVKALEDAVLLLGKQIATLKSNNGSNQNNDTSLTDTKIKNLETALSSLQADVTALKGTSQTTPAPSKKSPVYIPLGAGGTADDRNYLSMNGYQVAINTTDYPGYTNMQLEVTMNLNEAVGTANARLYNKTDSSAVSSSNVSTTATSATLLSSGGFTIPTGSKTYVLQVQTTQGYTLNLQSARIKVNF</sequence>
<dbReference type="EMBL" id="LCBN01000040">
    <property type="protein sequence ID" value="KKS12821.1"/>
    <property type="molecule type" value="Genomic_DNA"/>
</dbReference>
<organism evidence="1 2">
    <name type="scientific">Candidatus Daviesbacteria bacterium GW2011_GWB1_41_5</name>
    <dbReference type="NCBI Taxonomy" id="1618429"/>
    <lineage>
        <taxon>Bacteria</taxon>
        <taxon>Candidatus Daviesiibacteriota</taxon>
    </lineage>
</organism>
<reference evidence="1 2" key="1">
    <citation type="journal article" date="2015" name="Nature">
        <title>rRNA introns, odd ribosomes, and small enigmatic genomes across a large radiation of phyla.</title>
        <authorList>
            <person name="Brown C.T."/>
            <person name="Hug L.A."/>
            <person name="Thomas B.C."/>
            <person name="Sharon I."/>
            <person name="Castelle C.J."/>
            <person name="Singh A."/>
            <person name="Wilkins M.J."/>
            <person name="Williams K.H."/>
            <person name="Banfield J.F."/>
        </authorList>
    </citation>
    <scope>NUCLEOTIDE SEQUENCE [LARGE SCALE GENOMIC DNA]</scope>
</reference>
<proteinExistence type="predicted"/>
<accession>A0A0G0YT49</accession>
<evidence type="ECO:0000313" key="1">
    <source>
        <dbReference type="EMBL" id="KKS12821.1"/>
    </source>
</evidence>
<dbReference type="Proteomes" id="UP000034753">
    <property type="component" value="Unassembled WGS sequence"/>
</dbReference>
<evidence type="ECO:0000313" key="2">
    <source>
        <dbReference type="Proteomes" id="UP000034753"/>
    </source>
</evidence>
<name>A0A0G0YT49_9BACT</name>